<name>A0AAV9QQ30_9TELE</name>
<keyword evidence="3" id="KW-1185">Reference proteome</keyword>
<dbReference type="AlphaFoldDB" id="A0AAV9QQ30"/>
<accession>A0AAV9QQ30</accession>
<proteinExistence type="predicted"/>
<feature type="region of interest" description="Disordered" evidence="1">
    <location>
        <begin position="1"/>
        <end position="20"/>
    </location>
</feature>
<comment type="caution">
    <text evidence="2">The sequence shown here is derived from an EMBL/GenBank/DDBJ whole genome shotgun (WGS) entry which is preliminary data.</text>
</comment>
<evidence type="ECO:0000313" key="3">
    <source>
        <dbReference type="Proteomes" id="UP001311232"/>
    </source>
</evidence>
<feature type="region of interest" description="Disordered" evidence="1">
    <location>
        <begin position="375"/>
        <end position="448"/>
    </location>
</feature>
<sequence length="448" mass="48994">MPSPRLSLHFGPHKPQTMTVQTSQKDQAAGEEFITLFEYFRRAAEKSARQATEREELRSPFWGTKLARPLPGTGTLRYQSSPSSHRRPPPPEATSFQYCSSEPEFGAVRFLCPVRDSSPPPLHSPCFAPAPSRRRQRRHRDAPLSVPEGCANASSPLPEGLVTASLYSTASPAFFLASSLQLDSVQRPTADPAECPLDAFALTSAKGRLTASASTYLSSGLTLPHLSPWRVGSKPRFQQQLSPTLPHQFPRRVGSFTPPQTDVVLVTSAPRQLQLLLRSAQWLRPEPLPTWMAPAIHVRSGSCRAIHVRSGCSQASRASACCHASGVSRGVRGWTASDPEGFKDELPLLPVPEGFKDEPPLFPVPEGFEDEPPLLPVPEGFEDEPPLLPVPEGFEDQPPLLPVPEGFEDQPPLLPVPEGFEEEPPLLPVPEGFEDEPPLLPVPEGFEN</sequence>
<dbReference type="EMBL" id="JAHHUM010002970">
    <property type="protein sequence ID" value="KAK5599043.1"/>
    <property type="molecule type" value="Genomic_DNA"/>
</dbReference>
<evidence type="ECO:0000256" key="1">
    <source>
        <dbReference type="SAM" id="MobiDB-lite"/>
    </source>
</evidence>
<dbReference type="Proteomes" id="UP001311232">
    <property type="component" value="Unassembled WGS sequence"/>
</dbReference>
<gene>
    <name evidence="2" type="ORF">CRENBAI_026657</name>
</gene>
<evidence type="ECO:0000313" key="2">
    <source>
        <dbReference type="EMBL" id="KAK5599043.1"/>
    </source>
</evidence>
<protein>
    <submittedName>
        <fullName evidence="2">Uncharacterized protein</fullName>
    </submittedName>
</protein>
<reference evidence="2 3" key="1">
    <citation type="submission" date="2021-06" db="EMBL/GenBank/DDBJ databases">
        <authorList>
            <person name="Palmer J.M."/>
        </authorList>
    </citation>
    <scope>NUCLEOTIDE SEQUENCE [LARGE SCALE GENOMIC DNA]</scope>
    <source>
        <strain evidence="2 3">MEX-2019</strain>
        <tissue evidence="2">Muscle</tissue>
    </source>
</reference>
<feature type="compositionally biased region" description="Basic and acidic residues" evidence="1">
    <location>
        <begin position="45"/>
        <end position="58"/>
    </location>
</feature>
<organism evidence="2 3">
    <name type="scientific">Crenichthys baileyi</name>
    <name type="common">White River springfish</name>
    <dbReference type="NCBI Taxonomy" id="28760"/>
    <lineage>
        <taxon>Eukaryota</taxon>
        <taxon>Metazoa</taxon>
        <taxon>Chordata</taxon>
        <taxon>Craniata</taxon>
        <taxon>Vertebrata</taxon>
        <taxon>Euteleostomi</taxon>
        <taxon>Actinopterygii</taxon>
        <taxon>Neopterygii</taxon>
        <taxon>Teleostei</taxon>
        <taxon>Neoteleostei</taxon>
        <taxon>Acanthomorphata</taxon>
        <taxon>Ovalentaria</taxon>
        <taxon>Atherinomorphae</taxon>
        <taxon>Cyprinodontiformes</taxon>
        <taxon>Goodeidae</taxon>
        <taxon>Crenichthys</taxon>
    </lineage>
</organism>
<feature type="region of interest" description="Disordered" evidence="1">
    <location>
        <begin position="45"/>
        <end position="98"/>
    </location>
</feature>
<feature type="region of interest" description="Disordered" evidence="1">
    <location>
        <begin position="118"/>
        <end position="151"/>
    </location>
</feature>